<protein>
    <submittedName>
        <fullName evidence="1">Uncharacterized protein</fullName>
    </submittedName>
</protein>
<reference evidence="1 2" key="1">
    <citation type="submission" date="2022-08" db="EMBL/GenBank/DDBJ databases">
        <title>Reclassification of Massilia species as members of the genera Telluria, Duganella, Pseudoduganella, Mokoshia gen. nov. and Zemynaea gen. nov. using orthogonal and non-orthogonal genome-based approaches.</title>
        <authorList>
            <person name="Bowman J.P."/>
        </authorList>
    </citation>
    <scope>NUCLEOTIDE SEQUENCE [LARGE SCALE GENOMIC DNA]</scope>
    <source>
        <strain evidence="1 2">JCM 31607</strain>
    </source>
</reference>
<dbReference type="EMBL" id="JANUGV010000005">
    <property type="protein sequence ID" value="MCS0609908.1"/>
    <property type="molecule type" value="Genomic_DNA"/>
</dbReference>
<proteinExistence type="predicted"/>
<organism evidence="1 2">
    <name type="scientific">Massilia solisilvae</name>
    <dbReference type="NCBI Taxonomy" id="1811225"/>
    <lineage>
        <taxon>Bacteria</taxon>
        <taxon>Pseudomonadati</taxon>
        <taxon>Pseudomonadota</taxon>
        <taxon>Betaproteobacteria</taxon>
        <taxon>Burkholderiales</taxon>
        <taxon>Oxalobacteraceae</taxon>
        <taxon>Telluria group</taxon>
        <taxon>Massilia</taxon>
    </lineage>
</organism>
<accession>A0ABT2BN14</accession>
<keyword evidence="2" id="KW-1185">Reference proteome</keyword>
<comment type="caution">
    <text evidence="1">The sequence shown here is derived from an EMBL/GenBank/DDBJ whole genome shotgun (WGS) entry which is preliminary data.</text>
</comment>
<dbReference type="Gene3D" id="3.10.450.50">
    <property type="match status" value="1"/>
</dbReference>
<dbReference type="Proteomes" id="UP001205861">
    <property type="component" value="Unassembled WGS sequence"/>
</dbReference>
<dbReference type="RefSeq" id="WP_258857534.1">
    <property type="nucleotide sequence ID" value="NZ_JANUGV010000005.1"/>
</dbReference>
<evidence type="ECO:0000313" key="1">
    <source>
        <dbReference type="EMBL" id="MCS0609908.1"/>
    </source>
</evidence>
<sequence length="164" mass="17377">MISDKKLNAISVAAGLLLTAYVAQDLHFNPRWYGDKGPGVGLMPRAVVAGYMDVAYGKGQVAEAAKLYYTKKTVDVTPDAPYRSDSAPLHSTVRQVIAEGLNVVVHHCVEASAGLGAQEVVDMFRTNNGRIVWRKTIAQPVNGATCAASGLAKRVDLGLKPVAG</sequence>
<name>A0ABT2BN14_9BURK</name>
<gene>
    <name evidence="1" type="ORF">NX773_17215</name>
</gene>
<evidence type="ECO:0000313" key="2">
    <source>
        <dbReference type="Proteomes" id="UP001205861"/>
    </source>
</evidence>